<accession>A0A8S1VXG9</accession>
<feature type="region of interest" description="Disordered" evidence="2">
    <location>
        <begin position="611"/>
        <end position="634"/>
    </location>
</feature>
<evidence type="ECO:0000256" key="2">
    <source>
        <dbReference type="SAM" id="MobiDB-lite"/>
    </source>
</evidence>
<dbReference type="Proteomes" id="UP000689195">
    <property type="component" value="Unassembled WGS sequence"/>
</dbReference>
<evidence type="ECO:0000256" key="1">
    <source>
        <dbReference type="SAM" id="Coils"/>
    </source>
</evidence>
<name>A0A8S1VXG9_9CILI</name>
<comment type="caution">
    <text evidence="4">The sequence shown here is derived from an EMBL/GenBank/DDBJ whole genome shotgun (WGS) entry which is preliminary data.</text>
</comment>
<protein>
    <recommendedName>
        <fullName evidence="3">G domain-containing protein</fullName>
    </recommendedName>
</protein>
<dbReference type="Pfam" id="PF01926">
    <property type="entry name" value="MMR_HSR1"/>
    <property type="match status" value="1"/>
</dbReference>
<dbReference type="OrthoDB" id="8954335at2759"/>
<evidence type="ECO:0000313" key="4">
    <source>
        <dbReference type="EMBL" id="CAD8180582.1"/>
    </source>
</evidence>
<dbReference type="AlphaFoldDB" id="A0A8S1VXG9"/>
<feature type="coiled-coil region" evidence="1">
    <location>
        <begin position="258"/>
        <end position="320"/>
    </location>
</feature>
<feature type="coiled-coil region" evidence="1">
    <location>
        <begin position="526"/>
        <end position="553"/>
    </location>
</feature>
<evidence type="ECO:0000313" key="5">
    <source>
        <dbReference type="Proteomes" id="UP000689195"/>
    </source>
</evidence>
<dbReference type="InterPro" id="IPR006073">
    <property type="entry name" value="GTP-bd"/>
</dbReference>
<gene>
    <name evidence="4" type="ORF">PPENT_87.1.T0740195</name>
</gene>
<dbReference type="GO" id="GO:0005525">
    <property type="term" value="F:GTP binding"/>
    <property type="evidence" value="ECO:0007669"/>
    <property type="project" value="InterPro"/>
</dbReference>
<proteinExistence type="predicted"/>
<organism evidence="4 5">
    <name type="scientific">Paramecium pentaurelia</name>
    <dbReference type="NCBI Taxonomy" id="43138"/>
    <lineage>
        <taxon>Eukaryota</taxon>
        <taxon>Sar</taxon>
        <taxon>Alveolata</taxon>
        <taxon>Ciliophora</taxon>
        <taxon>Intramacronucleata</taxon>
        <taxon>Oligohymenophorea</taxon>
        <taxon>Peniculida</taxon>
        <taxon>Parameciidae</taxon>
        <taxon>Paramecium</taxon>
    </lineage>
</organism>
<keyword evidence="5" id="KW-1185">Reference proteome</keyword>
<keyword evidence="1" id="KW-0175">Coiled coil</keyword>
<evidence type="ECO:0000259" key="3">
    <source>
        <dbReference type="Pfam" id="PF01926"/>
    </source>
</evidence>
<reference evidence="4" key="1">
    <citation type="submission" date="2021-01" db="EMBL/GenBank/DDBJ databases">
        <authorList>
            <consortium name="Genoscope - CEA"/>
            <person name="William W."/>
        </authorList>
    </citation>
    <scope>NUCLEOTIDE SEQUENCE</scope>
</reference>
<dbReference type="EMBL" id="CAJJDO010000074">
    <property type="protein sequence ID" value="CAD8180582.1"/>
    <property type="molecule type" value="Genomic_DNA"/>
</dbReference>
<sequence>MSALRVVLLGVLGHGKTFLFNKITQANEPVIYGGKSVTKQIVIGQAAHGEFEIVDTPGFDAIEDKLLHAAGVIAALAQGDVNRILVVVKCERTDLMIKNIKKIIGSIQRYKDLITIIVSYWDEKQRNIIKNNKNVEDQQKQELEAKQDIEQDIRNNFNIKSVVFTSLDDDPINITKMIINIILQSRFTKIHLQESEIYSQFDLLSLDEESEMEFNKSINKIKNGFRRISKSFLKYIENQKLDEPYLIDKLHYLSLVIKDIANQNIEDFEKKHGDYMNETYDTDGVNIRYLYHIYLKKEIRIDLEQVIKKAQSKMKESQNHCFNWIKQCPYCGLVWIKVVGCENETTCGNRVYSSFDDLLRKQEKVNRYKIIVKNDSIDVEIEQEKKTENQQAIQQDEDIYLKLYNSVKDDPIFSMNFQIYLINYEINQLMYEFATQLIGYESLSYYYENMDEESEQMLINEFKNGLRVNGWLLNYQNNEIITEQQSLGCGREIVWKNLPPLSGPLLQELLTPELLDYFNDQDQLLKDEADDIAKELQKTYKDLVNQAINEQMRHIKVIPKQQNQMQTQKQENDDQKGDIKQNYQNLIKETKIQQQQIKRRYSVKMMTDSSLYEDTETINTSRTQESETQSSKNI</sequence>
<feature type="compositionally biased region" description="Low complexity" evidence="2">
    <location>
        <begin position="620"/>
        <end position="634"/>
    </location>
</feature>
<feature type="domain" description="G" evidence="3">
    <location>
        <begin position="5"/>
        <end position="105"/>
    </location>
</feature>